<dbReference type="PANTHER" id="PTHR34367:SF1">
    <property type="entry name" value="OS04G0528600 PROTEIN"/>
    <property type="match status" value="1"/>
</dbReference>
<comment type="caution">
    <text evidence="2">The sequence shown here is derived from an EMBL/GenBank/DDBJ whole genome shotgun (WGS) entry which is preliminary data.</text>
</comment>
<dbReference type="PANTHER" id="PTHR34367">
    <property type="entry name" value="OS02G0734667 PROTEIN"/>
    <property type="match status" value="1"/>
</dbReference>
<evidence type="ECO:0000256" key="1">
    <source>
        <dbReference type="SAM" id="MobiDB-lite"/>
    </source>
</evidence>
<dbReference type="InterPro" id="IPR040412">
    <property type="entry name" value="At1g65710-like"/>
</dbReference>
<name>A0ABD1VDV4_9LAMI</name>
<proteinExistence type="predicted"/>
<evidence type="ECO:0000313" key="3">
    <source>
        <dbReference type="Proteomes" id="UP001604277"/>
    </source>
</evidence>
<reference evidence="3" key="1">
    <citation type="submission" date="2024-07" db="EMBL/GenBank/DDBJ databases">
        <title>Two chromosome-level genome assemblies of Korean endemic species Abeliophyllum distichum and Forsythia ovata (Oleaceae).</title>
        <authorList>
            <person name="Jang H."/>
        </authorList>
    </citation>
    <scope>NUCLEOTIDE SEQUENCE [LARGE SCALE GENOMIC DNA]</scope>
</reference>
<organism evidence="2 3">
    <name type="scientific">Forsythia ovata</name>
    <dbReference type="NCBI Taxonomy" id="205694"/>
    <lineage>
        <taxon>Eukaryota</taxon>
        <taxon>Viridiplantae</taxon>
        <taxon>Streptophyta</taxon>
        <taxon>Embryophyta</taxon>
        <taxon>Tracheophyta</taxon>
        <taxon>Spermatophyta</taxon>
        <taxon>Magnoliopsida</taxon>
        <taxon>eudicotyledons</taxon>
        <taxon>Gunneridae</taxon>
        <taxon>Pentapetalae</taxon>
        <taxon>asterids</taxon>
        <taxon>lamiids</taxon>
        <taxon>Lamiales</taxon>
        <taxon>Oleaceae</taxon>
        <taxon>Forsythieae</taxon>
        <taxon>Forsythia</taxon>
    </lineage>
</organism>
<dbReference type="EMBL" id="JBFOLJ010000005">
    <property type="protein sequence ID" value="KAL2535516.1"/>
    <property type="molecule type" value="Genomic_DNA"/>
</dbReference>
<dbReference type="AlphaFoldDB" id="A0ABD1VDV4"/>
<feature type="region of interest" description="Disordered" evidence="1">
    <location>
        <begin position="84"/>
        <end position="126"/>
    </location>
</feature>
<dbReference type="Proteomes" id="UP001604277">
    <property type="component" value="Unassembled WGS sequence"/>
</dbReference>
<accession>A0ABD1VDV4</accession>
<evidence type="ECO:0000313" key="2">
    <source>
        <dbReference type="EMBL" id="KAL2535516.1"/>
    </source>
</evidence>
<keyword evidence="3" id="KW-1185">Reference proteome</keyword>
<sequence>MPGTIPINHMPFFSCIIFHYINIHPDNLIILLNLKQQANAENTRAKDKLSSKKIDHNLVNCKAKEQPQLIAEESKGLQGVTGNFALNKVPSGPENLKPQKLTRSRSFRLSQDLDDKPETLLNPTPS</sequence>
<protein>
    <submittedName>
        <fullName evidence="2">Uncharacterized protein</fullName>
    </submittedName>
</protein>
<gene>
    <name evidence="2" type="ORF">Fot_16907</name>
</gene>